<evidence type="ECO:0000313" key="2">
    <source>
        <dbReference type="Proteomes" id="UP001651880"/>
    </source>
</evidence>
<dbReference type="RefSeq" id="WP_255227044.1">
    <property type="nucleotide sequence ID" value="NZ_JAJEKE010000005.1"/>
</dbReference>
<organism evidence="1 2">
    <name type="scientific">Lutispora saccharofermentans</name>
    <dbReference type="NCBI Taxonomy" id="3024236"/>
    <lineage>
        <taxon>Bacteria</taxon>
        <taxon>Bacillati</taxon>
        <taxon>Bacillota</taxon>
        <taxon>Clostridia</taxon>
        <taxon>Lutisporales</taxon>
        <taxon>Lutisporaceae</taxon>
        <taxon>Lutispora</taxon>
    </lineage>
</organism>
<protein>
    <submittedName>
        <fullName evidence="1">Uncharacterized protein</fullName>
    </submittedName>
</protein>
<dbReference type="Proteomes" id="UP001651880">
    <property type="component" value="Unassembled WGS sequence"/>
</dbReference>
<name>A0ABT1NE67_9FIRM</name>
<dbReference type="EMBL" id="JAJEKE010000005">
    <property type="protein sequence ID" value="MCQ1529528.1"/>
    <property type="molecule type" value="Genomic_DNA"/>
</dbReference>
<gene>
    <name evidence="1" type="ORF">LJD61_08175</name>
</gene>
<evidence type="ECO:0000313" key="1">
    <source>
        <dbReference type="EMBL" id="MCQ1529528.1"/>
    </source>
</evidence>
<accession>A0ABT1NE67</accession>
<reference evidence="1 2" key="1">
    <citation type="submission" date="2021-10" db="EMBL/GenBank/DDBJ databases">
        <title>Lutispora strain m25 sp. nov., a thermophilic, non-spore-forming bacterium isolated from a lab-scale methanogenic bioreactor digesting anaerobic sludge.</title>
        <authorList>
            <person name="El Houari A."/>
            <person name="Mcdonald J."/>
        </authorList>
    </citation>
    <scope>NUCLEOTIDE SEQUENCE [LARGE SCALE GENOMIC DNA]</scope>
    <source>
        <strain evidence="2">m25</strain>
    </source>
</reference>
<proteinExistence type="predicted"/>
<keyword evidence="2" id="KW-1185">Reference proteome</keyword>
<sequence length="71" mass="8292">MYKYYYVNNDQTRNPGWHHEVHTEEHAKELNITNKSYLGNYDNCHDAVRKAKEKYSDADGCAICCPLCHKG</sequence>
<comment type="caution">
    <text evidence="1">The sequence shown here is derived from an EMBL/GenBank/DDBJ whole genome shotgun (WGS) entry which is preliminary data.</text>
</comment>